<dbReference type="KEGG" id="boz:DBV39_07075"/>
<dbReference type="InterPro" id="IPR002676">
    <property type="entry name" value="RimM_N"/>
</dbReference>
<dbReference type="InterPro" id="IPR011961">
    <property type="entry name" value="RimM"/>
</dbReference>
<dbReference type="Pfam" id="PF01782">
    <property type="entry name" value="RimM"/>
    <property type="match status" value="1"/>
</dbReference>
<evidence type="ECO:0000259" key="8">
    <source>
        <dbReference type="Pfam" id="PF24986"/>
    </source>
</evidence>
<dbReference type="RefSeq" id="WP_108620939.1">
    <property type="nucleotide sequence ID" value="NZ_CP028901.1"/>
</dbReference>
<dbReference type="SUPFAM" id="SSF50447">
    <property type="entry name" value="Translation proteins"/>
    <property type="match status" value="1"/>
</dbReference>
<dbReference type="InterPro" id="IPR036976">
    <property type="entry name" value="RimM_N_sf"/>
</dbReference>
<comment type="domain">
    <text evidence="5">The PRC barrel domain binds ribosomal protein uS19.</text>
</comment>
<feature type="region of interest" description="Disordered" evidence="6">
    <location>
        <begin position="1"/>
        <end position="21"/>
    </location>
</feature>
<dbReference type="AlphaFoldDB" id="A0A2R4XI81"/>
<evidence type="ECO:0000256" key="3">
    <source>
        <dbReference type="ARBA" id="ARBA00022552"/>
    </source>
</evidence>
<keyword evidence="2 5" id="KW-0690">Ribosome biogenesis</keyword>
<dbReference type="PANTHER" id="PTHR33692">
    <property type="entry name" value="RIBOSOME MATURATION FACTOR RIMM"/>
    <property type="match status" value="1"/>
</dbReference>
<dbReference type="NCBIfam" id="TIGR02273">
    <property type="entry name" value="16S_RimM"/>
    <property type="match status" value="1"/>
</dbReference>
<dbReference type="GO" id="GO:0005737">
    <property type="term" value="C:cytoplasm"/>
    <property type="evidence" value="ECO:0007669"/>
    <property type="project" value="UniProtKB-SubCell"/>
</dbReference>
<evidence type="ECO:0000256" key="1">
    <source>
        <dbReference type="ARBA" id="ARBA00022490"/>
    </source>
</evidence>
<dbReference type="GO" id="GO:0005840">
    <property type="term" value="C:ribosome"/>
    <property type="evidence" value="ECO:0007669"/>
    <property type="project" value="InterPro"/>
</dbReference>
<comment type="subunit">
    <text evidence="5">Binds ribosomal protein uS19.</text>
</comment>
<feature type="compositionally biased region" description="Polar residues" evidence="6">
    <location>
        <begin position="168"/>
        <end position="187"/>
    </location>
</feature>
<dbReference type="InterPro" id="IPR009000">
    <property type="entry name" value="Transl_B-barrel_sf"/>
</dbReference>
<dbReference type="PANTHER" id="PTHR33692:SF1">
    <property type="entry name" value="RIBOSOME MATURATION FACTOR RIMM"/>
    <property type="match status" value="1"/>
</dbReference>
<feature type="domain" description="RimM N-terminal" evidence="7">
    <location>
        <begin position="27"/>
        <end position="131"/>
    </location>
</feature>
<evidence type="ECO:0000256" key="2">
    <source>
        <dbReference type="ARBA" id="ARBA00022517"/>
    </source>
</evidence>
<dbReference type="SUPFAM" id="SSF50346">
    <property type="entry name" value="PRC-barrel domain"/>
    <property type="match status" value="1"/>
</dbReference>
<dbReference type="GO" id="GO:0006364">
    <property type="term" value="P:rRNA processing"/>
    <property type="evidence" value="ECO:0007669"/>
    <property type="project" value="UniProtKB-UniRule"/>
</dbReference>
<dbReference type="GO" id="GO:0043022">
    <property type="term" value="F:ribosome binding"/>
    <property type="evidence" value="ECO:0007669"/>
    <property type="project" value="InterPro"/>
</dbReference>
<evidence type="ECO:0000313" key="10">
    <source>
        <dbReference type="Proteomes" id="UP000244571"/>
    </source>
</evidence>
<dbReference type="Gene3D" id="2.40.30.60">
    <property type="entry name" value="RimM"/>
    <property type="match status" value="1"/>
</dbReference>
<dbReference type="Pfam" id="PF24986">
    <property type="entry name" value="PRC_RimM"/>
    <property type="match status" value="1"/>
</dbReference>
<gene>
    <name evidence="5 9" type="primary">rimM</name>
    <name evidence="9" type="ORF">DBV39_07075</name>
</gene>
<feature type="region of interest" description="Disordered" evidence="6">
    <location>
        <begin position="155"/>
        <end position="200"/>
    </location>
</feature>
<proteinExistence type="inferred from homology"/>
<keyword evidence="10" id="KW-1185">Reference proteome</keyword>
<keyword evidence="1 5" id="KW-0963">Cytoplasm</keyword>
<name>A0A2R4XI81_9BURK</name>
<feature type="compositionally biased region" description="Polar residues" evidence="6">
    <location>
        <begin position="1"/>
        <end position="15"/>
    </location>
</feature>
<sequence>MTDSRAQSKSPQSHEAQYDPPADLVEVARVAGAHGVRGWVKLQPFSADSTVLDSVRTWWVSAPQKALEQALRVSADRDAHRSGEMPLGPVVPHRVVWSKVHGSTWLACLKGLVDRDQAHALKGSSVWVSRKDFPEPDAGEYYWVDLVGCEVYSTDAGNQPADSGDQPGRSSISLEQDASIGSDSVDSSEPPVTLPSDQPSLRIGVVDQIEDNPAHPLLSVLRQKPGAGGQWVPDLNARGKPIHTLIPFVAAHVLSVDLERKRIMVDWPADF</sequence>
<evidence type="ECO:0000313" key="9">
    <source>
        <dbReference type="EMBL" id="AWB33510.1"/>
    </source>
</evidence>
<dbReference type="HAMAP" id="MF_00014">
    <property type="entry name" value="Ribosome_mat_RimM"/>
    <property type="match status" value="1"/>
</dbReference>
<reference evidence="9 10" key="1">
    <citation type="submission" date="2018-04" db="EMBL/GenBank/DDBJ databases">
        <title>Bordetella sp. HZ20 isolated from seawater.</title>
        <authorList>
            <person name="Sun C."/>
        </authorList>
    </citation>
    <scope>NUCLEOTIDE SEQUENCE [LARGE SCALE GENOMIC DNA]</scope>
    <source>
        <strain evidence="9 10">HZ20</strain>
    </source>
</reference>
<feature type="domain" description="Ribosome maturation factor RimM PRC barrel" evidence="8">
    <location>
        <begin position="143"/>
        <end position="270"/>
    </location>
</feature>
<evidence type="ECO:0000256" key="6">
    <source>
        <dbReference type="SAM" id="MobiDB-lite"/>
    </source>
</evidence>
<comment type="subcellular location">
    <subcellularLocation>
        <location evidence="5">Cytoplasm</location>
    </subcellularLocation>
</comment>
<accession>A0A2R4XI81</accession>
<dbReference type="Proteomes" id="UP000244571">
    <property type="component" value="Chromosome"/>
</dbReference>
<evidence type="ECO:0000256" key="4">
    <source>
        <dbReference type="ARBA" id="ARBA00023186"/>
    </source>
</evidence>
<dbReference type="InterPro" id="IPR056792">
    <property type="entry name" value="PRC_RimM"/>
</dbReference>
<dbReference type="InterPro" id="IPR011033">
    <property type="entry name" value="PRC_barrel-like_sf"/>
</dbReference>
<dbReference type="GO" id="GO:0042274">
    <property type="term" value="P:ribosomal small subunit biogenesis"/>
    <property type="evidence" value="ECO:0007669"/>
    <property type="project" value="UniProtKB-UniRule"/>
</dbReference>
<keyword evidence="3 5" id="KW-0698">rRNA processing</keyword>
<evidence type="ECO:0000259" key="7">
    <source>
        <dbReference type="Pfam" id="PF01782"/>
    </source>
</evidence>
<dbReference type="Gene3D" id="2.30.30.240">
    <property type="entry name" value="PRC-barrel domain"/>
    <property type="match status" value="1"/>
</dbReference>
<comment type="similarity">
    <text evidence="5">Belongs to the RimM family.</text>
</comment>
<keyword evidence="4 5" id="KW-0143">Chaperone</keyword>
<organism evidence="9 10">
    <name type="scientific">Orrella marina</name>
    <dbReference type="NCBI Taxonomy" id="2163011"/>
    <lineage>
        <taxon>Bacteria</taxon>
        <taxon>Pseudomonadati</taxon>
        <taxon>Pseudomonadota</taxon>
        <taxon>Betaproteobacteria</taxon>
        <taxon>Burkholderiales</taxon>
        <taxon>Alcaligenaceae</taxon>
        <taxon>Orrella</taxon>
    </lineage>
</organism>
<dbReference type="EMBL" id="CP028901">
    <property type="protein sequence ID" value="AWB33510.1"/>
    <property type="molecule type" value="Genomic_DNA"/>
</dbReference>
<dbReference type="OrthoDB" id="9783509at2"/>
<protein>
    <recommendedName>
        <fullName evidence="5">Ribosome maturation factor RimM</fullName>
    </recommendedName>
</protein>
<evidence type="ECO:0000256" key="5">
    <source>
        <dbReference type="HAMAP-Rule" id="MF_00014"/>
    </source>
</evidence>
<comment type="function">
    <text evidence="5">An accessory protein needed during the final step in the assembly of 30S ribosomal subunit, possibly for assembly of the head region. Essential for efficient processing of 16S rRNA. May be needed both before and after RbfA during the maturation of 16S rRNA. It has affinity for free ribosomal 30S subunits but not for 70S ribosomes.</text>
</comment>